<gene>
    <name evidence="2" type="ORF">PENTCL1PPCAC_29626</name>
</gene>
<comment type="caution">
    <text evidence="2">The sequence shown here is derived from an EMBL/GenBank/DDBJ whole genome shotgun (WGS) entry which is preliminary data.</text>
</comment>
<evidence type="ECO:0000313" key="2">
    <source>
        <dbReference type="EMBL" id="GMT07452.1"/>
    </source>
</evidence>
<accession>A0AAV5UMB4</accession>
<evidence type="ECO:0000256" key="1">
    <source>
        <dbReference type="SAM" id="MobiDB-lite"/>
    </source>
</evidence>
<organism evidence="2 3">
    <name type="scientific">Pristionchus entomophagus</name>
    <dbReference type="NCBI Taxonomy" id="358040"/>
    <lineage>
        <taxon>Eukaryota</taxon>
        <taxon>Metazoa</taxon>
        <taxon>Ecdysozoa</taxon>
        <taxon>Nematoda</taxon>
        <taxon>Chromadorea</taxon>
        <taxon>Rhabditida</taxon>
        <taxon>Rhabditina</taxon>
        <taxon>Diplogasteromorpha</taxon>
        <taxon>Diplogasteroidea</taxon>
        <taxon>Neodiplogasteridae</taxon>
        <taxon>Pristionchus</taxon>
    </lineage>
</organism>
<protein>
    <submittedName>
        <fullName evidence="2">Uncharacterized protein</fullName>
    </submittedName>
</protein>
<feature type="compositionally biased region" description="Polar residues" evidence="1">
    <location>
        <begin position="29"/>
        <end position="42"/>
    </location>
</feature>
<dbReference type="Proteomes" id="UP001432027">
    <property type="component" value="Unassembled WGS sequence"/>
</dbReference>
<feature type="compositionally biased region" description="Polar residues" evidence="1">
    <location>
        <begin position="1"/>
        <end position="11"/>
    </location>
</feature>
<evidence type="ECO:0000313" key="3">
    <source>
        <dbReference type="Proteomes" id="UP001432027"/>
    </source>
</evidence>
<name>A0AAV5UMB4_9BILA</name>
<reference evidence="2" key="1">
    <citation type="submission" date="2023-10" db="EMBL/GenBank/DDBJ databases">
        <title>Genome assembly of Pristionchus species.</title>
        <authorList>
            <person name="Yoshida K."/>
            <person name="Sommer R.J."/>
        </authorList>
    </citation>
    <scope>NUCLEOTIDE SEQUENCE</scope>
    <source>
        <strain evidence="2">RS0144</strain>
    </source>
</reference>
<dbReference type="AlphaFoldDB" id="A0AAV5UMB4"/>
<keyword evidence="3" id="KW-1185">Reference proteome</keyword>
<sequence>SFEESNQSEVSDGSDFPKKIEDDCDSFPFTHQTTQVTSSYPFNTDYPRNESLSHSDSRLESEQKKEMWELIQRQNMQDYTTVCANLQ</sequence>
<feature type="non-terminal residue" evidence="2">
    <location>
        <position position="1"/>
    </location>
</feature>
<proteinExistence type="predicted"/>
<feature type="non-terminal residue" evidence="2">
    <location>
        <position position="87"/>
    </location>
</feature>
<dbReference type="EMBL" id="BTSX01000006">
    <property type="protein sequence ID" value="GMT07452.1"/>
    <property type="molecule type" value="Genomic_DNA"/>
</dbReference>
<feature type="region of interest" description="Disordered" evidence="1">
    <location>
        <begin position="1"/>
        <end position="61"/>
    </location>
</feature>
<feature type="compositionally biased region" description="Basic and acidic residues" evidence="1">
    <location>
        <begin position="47"/>
        <end position="61"/>
    </location>
</feature>